<dbReference type="InterPro" id="IPR036397">
    <property type="entry name" value="RNaseH_sf"/>
</dbReference>
<feature type="compositionally biased region" description="Polar residues" evidence="8">
    <location>
        <begin position="887"/>
        <end position="901"/>
    </location>
</feature>
<evidence type="ECO:0000256" key="8">
    <source>
        <dbReference type="SAM" id="MobiDB-lite"/>
    </source>
</evidence>
<evidence type="ECO:0000256" key="7">
    <source>
        <dbReference type="ARBA" id="ARBA00022840"/>
    </source>
</evidence>
<evidence type="ECO:0000256" key="1">
    <source>
        <dbReference type="ARBA" id="ARBA00010879"/>
    </source>
</evidence>
<dbReference type="Gene3D" id="3.30.70.270">
    <property type="match status" value="2"/>
</dbReference>
<dbReference type="InterPro" id="IPR000961">
    <property type="entry name" value="AGC-kinase_C"/>
</dbReference>
<feature type="compositionally biased region" description="Basic and acidic residues" evidence="8">
    <location>
        <begin position="875"/>
        <end position="886"/>
    </location>
</feature>
<sequence length="1462" mass="163929">MGMGNFLLVPEADFNLLGRDLMVELGIGLEVRQGELGIKIFKLTLEDEQEVNPEVWYTPETVGRLDIPPFTVTLKDPDKPIRLRQYPMSLEGRRGLKPEVERLVSQGLLESCMSPFNTPILPVKKPNGTYRLVHDLREINKRTVSRFPVVANPYTLLSKLGPENMWYSVIDLKDAFWACPLDESCRDYFAFEWEDPDTGRKQQLRWTVLPQGFTESPNLFGQALEQILQDFVPASGLTLIQYVDDLLIAGQTEEQVRKESIKLLNFLGLKGLKVSKSKLQFTEEKVKYLGHYIEKGEKMIDPERVQGILSLPTPGSKKQVRQLLGLLGYCRLWIENYSSKVKFLYAKLTASNRVIWEPKDEEQLQVIRKDLATAPVLSLPDLKRPFYLFVNIDNGTVYGVLTQEWAGKKKPIGYLSKLLDPVSRGWPTCLQAIVGCALMVEEARKITFNSTLKILSPHNVRNVLNQKAEKWISDARLLKYEGILLEASNLTLETTSLQNPAQFLFGEPTQTEHLAHDCLQTIEEQTKIRPDLEEEELTDGEVMFVDGSSRVVEGKRKSGYAVVSGKTLEVLESGPLNPTWSAQACELYAILQALKRLEGKSGTIYTDSKYAYGVMKKADMINKNMVHQVQAERDALALSKSPFIVHLYYSLQSANNVYLVMEYLIGGDVKSLLHIYGYFDEEMAVKYISEAALALDYLHRHGIIHSYIHIFRDLKPDNMLISNQGHIKLTDFGLSKVTLNREINMIDILTTPSMAKPKQDYSRTPGQLLSLISSLGFYTPPVGMKMPAHKSSQSPDSLHGVVSPVPMAQKENTPLSTKLFKTHLDNSQLTPVMPARSLTPSLLQSRSRFGTSGVHRQSHTYLSSVESENQSSPRWGKDAEQSKDESCSTMCKTSNSGSALHSNVMLPDSKGIEVLKKEELESAISPIASNDSGSRQKLGSERLDITDTPVSTLDVKGVVRKCISENKIWKEKVFVNKRDMTYEVAETSRLQQSLSRQNEPVKEEEMFEKPGVKRSFESVDTSPCQELNYVKKSNAEYKRGCQISEFAANKGTGLTTEIQSLMLCSDGCLCDACKSKEEVKGFISNRGTVERSLTPTVAKNLICELDADCGKDDEKEYMNSSFLGIDDEKPLGAFSADSDLLPEVSITESHLEKQLLDLDRSVKDLSFEEPKPEGVLITSPESQDASKNGEEAHTVQDCKTLHQEKENDQKHTEETYLDTVSSPSEKMMEALSLLKKNAVVFRSYNSPINISNISEPCSMTSLDIMDLSPACSGSYPIALTPLQKGRPYLAYQTPLRGDAGTPYRTPKSVRRGAAPVEGERILGTPDYLAPELLLTQPHGSAVDWWALGVCLFEFLTGIPPFNDETPTQVFQNILKRDIPWPEGEEKLSENAQNAIDILLTIDTTKRAGLKELKQHPLFHGVDWDNLQNQTMPFIPQPDDETDTSYFEARNNAQHLTVSGFSL</sequence>
<dbReference type="STRING" id="333673.A0A3M0K0M5"/>
<dbReference type="Gene3D" id="1.10.510.10">
    <property type="entry name" value="Transferase(Phosphotransferase) domain 1"/>
    <property type="match status" value="2"/>
</dbReference>
<dbReference type="Gene3D" id="3.30.420.10">
    <property type="entry name" value="Ribonuclease H-like superfamily/Ribonuclease H"/>
    <property type="match status" value="1"/>
</dbReference>
<dbReference type="EMBL" id="QRBI01000123">
    <property type="protein sequence ID" value="RMC04864.1"/>
    <property type="molecule type" value="Genomic_DNA"/>
</dbReference>
<feature type="domain" description="RNase H type-1" evidence="11">
    <location>
        <begin position="537"/>
        <end position="693"/>
    </location>
</feature>
<dbReference type="InterPro" id="IPR011009">
    <property type="entry name" value="Kinase-like_dom_sf"/>
</dbReference>
<dbReference type="FunFam" id="1.10.510.10:FF:000278">
    <property type="entry name" value="serine/threonine-protein kinase greatwall isoform X1"/>
    <property type="match status" value="1"/>
</dbReference>
<keyword evidence="5" id="KW-0547">Nucleotide-binding</keyword>
<dbReference type="InterPro" id="IPR041577">
    <property type="entry name" value="RT_RNaseH_2"/>
</dbReference>
<dbReference type="Gene3D" id="3.10.20.370">
    <property type="match status" value="1"/>
</dbReference>
<dbReference type="GO" id="GO:0003676">
    <property type="term" value="F:nucleic acid binding"/>
    <property type="evidence" value="ECO:0007669"/>
    <property type="project" value="InterPro"/>
</dbReference>
<dbReference type="Pfam" id="PF00069">
    <property type="entry name" value="Pkinase"/>
    <property type="match status" value="2"/>
</dbReference>
<dbReference type="Gene3D" id="3.30.200.20">
    <property type="entry name" value="Phosphorylase Kinase, domain 1"/>
    <property type="match status" value="1"/>
</dbReference>
<proteinExistence type="inferred from homology"/>
<dbReference type="Proteomes" id="UP000269221">
    <property type="component" value="Unassembled WGS sequence"/>
</dbReference>
<keyword evidence="7" id="KW-0067">ATP-binding</keyword>
<dbReference type="Pfam" id="PF00078">
    <property type="entry name" value="RVT_1"/>
    <property type="match status" value="1"/>
</dbReference>
<evidence type="ECO:0000259" key="12">
    <source>
        <dbReference type="PROSITE" id="PS51285"/>
    </source>
</evidence>
<dbReference type="PROSITE" id="PS50011">
    <property type="entry name" value="PROTEIN_KINASE_DOM"/>
    <property type="match status" value="1"/>
</dbReference>
<dbReference type="FunFam" id="1.10.510.10:FF:000484">
    <property type="entry name" value="Serine/threonine-protein kinase greatwall, putative"/>
    <property type="match status" value="1"/>
</dbReference>
<dbReference type="SUPFAM" id="SSF56672">
    <property type="entry name" value="DNA/RNA polymerases"/>
    <property type="match status" value="1"/>
</dbReference>
<evidence type="ECO:0000259" key="9">
    <source>
        <dbReference type="PROSITE" id="PS50011"/>
    </source>
</evidence>
<dbReference type="GO" id="GO:0006259">
    <property type="term" value="P:DNA metabolic process"/>
    <property type="evidence" value="ECO:0007669"/>
    <property type="project" value="UniProtKB-ARBA"/>
</dbReference>
<dbReference type="Pfam" id="PF17919">
    <property type="entry name" value="RT_RNaseH_2"/>
    <property type="match status" value="1"/>
</dbReference>
<comment type="similarity">
    <text evidence="1">Belongs to the beta type-B retroviral polymerase family. HERV class-II K(HML-2) pol subfamily.</text>
</comment>
<accession>A0A3M0K0M5</accession>
<dbReference type="InterPro" id="IPR000719">
    <property type="entry name" value="Prot_kinase_dom"/>
</dbReference>
<dbReference type="PANTHER" id="PTHR33064">
    <property type="entry name" value="POL PROTEIN"/>
    <property type="match status" value="1"/>
</dbReference>
<feature type="region of interest" description="Disordered" evidence="8">
    <location>
        <begin position="1169"/>
        <end position="1195"/>
    </location>
</feature>
<dbReference type="SMART" id="SM00220">
    <property type="entry name" value="S_TKc"/>
    <property type="match status" value="1"/>
</dbReference>
<dbReference type="SUPFAM" id="SSF53098">
    <property type="entry name" value="Ribonuclease H-like"/>
    <property type="match status" value="1"/>
</dbReference>
<evidence type="ECO:0000259" key="10">
    <source>
        <dbReference type="PROSITE" id="PS50878"/>
    </source>
</evidence>
<keyword evidence="14" id="KW-1185">Reference proteome</keyword>
<dbReference type="SUPFAM" id="SSF56112">
    <property type="entry name" value="Protein kinase-like (PK-like)"/>
    <property type="match status" value="1"/>
</dbReference>
<dbReference type="OrthoDB" id="162894at2759"/>
<dbReference type="InterPro" id="IPR012337">
    <property type="entry name" value="RNaseH-like_sf"/>
</dbReference>
<dbReference type="EC" id="3.1.26.4" evidence="2"/>
<dbReference type="PROSITE" id="PS50878">
    <property type="entry name" value="RT_POL"/>
    <property type="match status" value="1"/>
</dbReference>
<name>A0A3M0K0M5_HIRRU</name>
<gene>
    <name evidence="13" type="ORF">DUI87_18038</name>
</gene>
<evidence type="ECO:0000256" key="5">
    <source>
        <dbReference type="ARBA" id="ARBA00022741"/>
    </source>
</evidence>
<evidence type="ECO:0000313" key="14">
    <source>
        <dbReference type="Proteomes" id="UP000269221"/>
    </source>
</evidence>
<dbReference type="PANTHER" id="PTHR33064:SF37">
    <property type="entry name" value="RIBONUCLEASE H"/>
    <property type="match status" value="1"/>
</dbReference>
<dbReference type="Gene3D" id="3.10.10.10">
    <property type="entry name" value="HIV Type 1 Reverse Transcriptase, subunit A, domain 1"/>
    <property type="match status" value="1"/>
</dbReference>
<feature type="compositionally biased region" description="Polar residues" evidence="8">
    <location>
        <begin position="859"/>
        <end position="873"/>
    </location>
</feature>
<reference evidence="13 14" key="1">
    <citation type="submission" date="2018-07" db="EMBL/GenBank/DDBJ databases">
        <title>A high quality draft genome assembly of the barn swallow (H. rustica rustica).</title>
        <authorList>
            <person name="Formenti G."/>
            <person name="Chiara M."/>
            <person name="Poveda L."/>
            <person name="Francoijs K.-J."/>
            <person name="Bonisoli-Alquati A."/>
            <person name="Canova L."/>
            <person name="Gianfranceschi L."/>
            <person name="Horner D.S."/>
            <person name="Saino N."/>
        </authorList>
    </citation>
    <scope>NUCLEOTIDE SEQUENCE [LARGE SCALE GENOMIC DNA]</scope>
    <source>
        <strain evidence="13">Chelidonia</strain>
        <tissue evidence="13">Blood</tissue>
    </source>
</reference>
<feature type="region of interest" description="Disordered" evidence="8">
    <location>
        <begin position="848"/>
        <end position="904"/>
    </location>
</feature>
<evidence type="ECO:0000313" key="13">
    <source>
        <dbReference type="EMBL" id="RMC04864.1"/>
    </source>
</evidence>
<feature type="domain" description="AGC-kinase C-terminal" evidence="12">
    <location>
        <begin position="1419"/>
        <end position="1462"/>
    </location>
</feature>
<protein>
    <recommendedName>
        <fullName evidence="2">ribonuclease H</fullName>
        <ecNumber evidence="2">3.1.26.4</ecNumber>
    </recommendedName>
</protein>
<feature type="domain" description="Reverse transcriptase" evidence="10">
    <location>
        <begin position="104"/>
        <end position="293"/>
    </location>
</feature>
<evidence type="ECO:0000256" key="2">
    <source>
        <dbReference type="ARBA" id="ARBA00012180"/>
    </source>
</evidence>
<dbReference type="InterPro" id="IPR000477">
    <property type="entry name" value="RT_dom"/>
</dbReference>
<dbReference type="GO" id="GO:0004523">
    <property type="term" value="F:RNA-DNA hybrid ribonuclease activity"/>
    <property type="evidence" value="ECO:0007669"/>
    <property type="project" value="UniProtKB-EC"/>
</dbReference>
<keyword evidence="4" id="KW-0808">Transferase</keyword>
<evidence type="ECO:0000256" key="6">
    <source>
        <dbReference type="ARBA" id="ARBA00022777"/>
    </source>
</evidence>
<dbReference type="InterPro" id="IPR043502">
    <property type="entry name" value="DNA/RNA_pol_sf"/>
</dbReference>
<dbReference type="PROSITE" id="PS51285">
    <property type="entry name" value="AGC_KINASE_CTER"/>
    <property type="match status" value="1"/>
</dbReference>
<organism evidence="13 14">
    <name type="scientific">Hirundo rustica rustica</name>
    <dbReference type="NCBI Taxonomy" id="333673"/>
    <lineage>
        <taxon>Eukaryota</taxon>
        <taxon>Metazoa</taxon>
        <taxon>Chordata</taxon>
        <taxon>Craniata</taxon>
        <taxon>Vertebrata</taxon>
        <taxon>Euteleostomi</taxon>
        <taxon>Archelosauria</taxon>
        <taxon>Archosauria</taxon>
        <taxon>Dinosauria</taxon>
        <taxon>Saurischia</taxon>
        <taxon>Theropoda</taxon>
        <taxon>Coelurosauria</taxon>
        <taxon>Aves</taxon>
        <taxon>Neognathae</taxon>
        <taxon>Neoaves</taxon>
        <taxon>Telluraves</taxon>
        <taxon>Australaves</taxon>
        <taxon>Passeriformes</taxon>
        <taxon>Sylvioidea</taxon>
        <taxon>Hirundinidae</taxon>
        <taxon>Hirundo</taxon>
    </lineage>
</organism>
<dbReference type="InterPro" id="IPR002156">
    <property type="entry name" value="RNaseH_domain"/>
</dbReference>
<dbReference type="GO" id="GO:0005524">
    <property type="term" value="F:ATP binding"/>
    <property type="evidence" value="ECO:0007669"/>
    <property type="project" value="UniProtKB-KW"/>
</dbReference>
<dbReference type="InterPro" id="IPR043128">
    <property type="entry name" value="Rev_trsase/Diguanyl_cyclase"/>
</dbReference>
<keyword evidence="3" id="KW-0723">Serine/threonine-protein kinase</keyword>
<comment type="caution">
    <text evidence="13">The sequence shown here is derived from an EMBL/GenBank/DDBJ whole genome shotgun (WGS) entry which is preliminary data.</text>
</comment>
<keyword evidence="6" id="KW-0418">Kinase</keyword>
<dbReference type="PROSITE" id="PS50879">
    <property type="entry name" value="RNASE_H_1"/>
    <property type="match status" value="1"/>
</dbReference>
<evidence type="ECO:0000256" key="4">
    <source>
        <dbReference type="ARBA" id="ARBA00022679"/>
    </source>
</evidence>
<dbReference type="GO" id="GO:0004674">
    <property type="term" value="F:protein serine/threonine kinase activity"/>
    <property type="evidence" value="ECO:0007669"/>
    <property type="project" value="UniProtKB-KW"/>
</dbReference>
<feature type="domain" description="Protein kinase" evidence="9">
    <location>
        <begin position="565"/>
        <end position="1418"/>
    </location>
</feature>
<evidence type="ECO:0000259" key="11">
    <source>
        <dbReference type="PROSITE" id="PS50879"/>
    </source>
</evidence>
<dbReference type="InterPro" id="IPR051320">
    <property type="entry name" value="Viral_Replic_Matur_Polypro"/>
</dbReference>
<evidence type="ECO:0000256" key="3">
    <source>
        <dbReference type="ARBA" id="ARBA00022527"/>
    </source>
</evidence>